<reference evidence="2 3" key="1">
    <citation type="submission" date="2014-04" db="EMBL/GenBank/DDBJ databases">
        <title>Genome assembly of Hyalangium minutum DSM 14724.</title>
        <authorList>
            <person name="Sharma G."/>
            <person name="Subramanian S."/>
        </authorList>
    </citation>
    <scope>NUCLEOTIDE SEQUENCE [LARGE SCALE GENOMIC DNA]</scope>
    <source>
        <strain evidence="2 3">DSM 14724</strain>
    </source>
</reference>
<keyword evidence="1" id="KW-0472">Membrane</keyword>
<dbReference type="Proteomes" id="UP000028725">
    <property type="component" value="Unassembled WGS sequence"/>
</dbReference>
<comment type="caution">
    <text evidence="2">The sequence shown here is derived from an EMBL/GenBank/DDBJ whole genome shotgun (WGS) entry which is preliminary data.</text>
</comment>
<sequence>MAFLVALTAPAALAEPVTVNPETQLSLDFTVKDATSCILKPAERYDPQACAGIPKKDAADPASGDPGVRALVIVRQAENVFVLTVASIKRSGIGQMYDQNIQGFLEGTRQRLTEDFGASVKDAASPEKPYTLQRVGGVPVVRWEYTTELPEEDDRAHTASAVVYLIPSKDTLDILSINTHQRNLAAAQSVGDQVISTLRLPLTIDADAFGGDMAFALGKDIASGLVLVALVVGLAVAMWRRSRKAS</sequence>
<organism evidence="2 3">
    <name type="scientific">Hyalangium minutum</name>
    <dbReference type="NCBI Taxonomy" id="394096"/>
    <lineage>
        <taxon>Bacteria</taxon>
        <taxon>Pseudomonadati</taxon>
        <taxon>Myxococcota</taxon>
        <taxon>Myxococcia</taxon>
        <taxon>Myxococcales</taxon>
        <taxon>Cystobacterineae</taxon>
        <taxon>Archangiaceae</taxon>
        <taxon>Hyalangium</taxon>
    </lineage>
</organism>
<proteinExistence type="predicted"/>
<evidence type="ECO:0000313" key="2">
    <source>
        <dbReference type="EMBL" id="KFE70477.1"/>
    </source>
</evidence>
<evidence type="ECO:0000256" key="1">
    <source>
        <dbReference type="SAM" id="Phobius"/>
    </source>
</evidence>
<keyword evidence="3" id="KW-1185">Reference proteome</keyword>
<feature type="transmembrane region" description="Helical" evidence="1">
    <location>
        <begin position="221"/>
        <end position="239"/>
    </location>
</feature>
<name>A0A085WS14_9BACT</name>
<protein>
    <submittedName>
        <fullName evidence="2">Uncharacterized protein</fullName>
    </submittedName>
</protein>
<accession>A0A085WS14</accession>
<keyword evidence="1" id="KW-1133">Transmembrane helix</keyword>
<gene>
    <name evidence="2" type="ORF">DB31_5519</name>
</gene>
<dbReference type="AlphaFoldDB" id="A0A085WS14"/>
<evidence type="ECO:0000313" key="3">
    <source>
        <dbReference type="Proteomes" id="UP000028725"/>
    </source>
</evidence>
<dbReference type="EMBL" id="JMCB01000003">
    <property type="protein sequence ID" value="KFE70477.1"/>
    <property type="molecule type" value="Genomic_DNA"/>
</dbReference>
<dbReference type="STRING" id="394096.DB31_5519"/>
<keyword evidence="1" id="KW-0812">Transmembrane</keyword>